<feature type="transmembrane region" description="Helical" evidence="3">
    <location>
        <begin position="204"/>
        <end position="229"/>
    </location>
</feature>
<accession>A0A2T9YXN9</accession>
<keyword evidence="3" id="KW-0472">Membrane</keyword>
<dbReference type="Pfam" id="PF07690">
    <property type="entry name" value="MFS_1"/>
    <property type="match status" value="2"/>
</dbReference>
<evidence type="ECO:0008006" key="6">
    <source>
        <dbReference type="Google" id="ProtNLM"/>
    </source>
</evidence>
<dbReference type="SUPFAM" id="SSF103473">
    <property type="entry name" value="MFS general substrate transporter"/>
    <property type="match status" value="1"/>
</dbReference>
<comment type="similarity">
    <text evidence="2">Belongs to the major facilitator superfamily. Monocarboxylate porter (TC 2.A.1.13) family.</text>
</comment>
<protein>
    <recommendedName>
        <fullName evidence="6">Major facilitator superfamily (MFS) profile domain-containing protein</fullName>
    </recommendedName>
</protein>
<feature type="transmembrane region" description="Helical" evidence="3">
    <location>
        <begin position="241"/>
        <end position="260"/>
    </location>
</feature>
<dbReference type="AlphaFoldDB" id="A0A2T9YXN9"/>
<feature type="transmembrane region" description="Helical" evidence="3">
    <location>
        <begin position="366"/>
        <end position="384"/>
    </location>
</feature>
<keyword evidence="5" id="KW-1185">Reference proteome</keyword>
<reference evidence="4 5" key="1">
    <citation type="journal article" date="2018" name="MBio">
        <title>Comparative Genomics Reveals the Core Gene Toolbox for the Fungus-Insect Symbiosis.</title>
        <authorList>
            <person name="Wang Y."/>
            <person name="Stata M."/>
            <person name="Wang W."/>
            <person name="Stajich J.E."/>
            <person name="White M.M."/>
            <person name="Moncalvo J.M."/>
        </authorList>
    </citation>
    <scope>NUCLEOTIDE SEQUENCE [LARGE SCALE GENOMIC DNA]</scope>
    <source>
        <strain evidence="4 5">AUS-77-4</strain>
    </source>
</reference>
<dbReference type="EMBL" id="MBFT01000119">
    <property type="protein sequence ID" value="PVU97095.1"/>
    <property type="molecule type" value="Genomic_DNA"/>
</dbReference>
<proteinExistence type="inferred from homology"/>
<evidence type="ECO:0000313" key="5">
    <source>
        <dbReference type="Proteomes" id="UP000245699"/>
    </source>
</evidence>
<gene>
    <name evidence="4" type="ORF">BB559_002145</name>
</gene>
<keyword evidence="3" id="KW-0812">Transmembrane</keyword>
<feature type="transmembrane region" description="Helical" evidence="3">
    <location>
        <begin position="163"/>
        <end position="183"/>
    </location>
</feature>
<organism evidence="4 5">
    <name type="scientific">Furculomyces boomerangus</name>
    <dbReference type="NCBI Taxonomy" id="61424"/>
    <lineage>
        <taxon>Eukaryota</taxon>
        <taxon>Fungi</taxon>
        <taxon>Fungi incertae sedis</taxon>
        <taxon>Zoopagomycota</taxon>
        <taxon>Kickxellomycotina</taxon>
        <taxon>Harpellomycetes</taxon>
        <taxon>Harpellales</taxon>
        <taxon>Harpellaceae</taxon>
        <taxon>Furculomyces</taxon>
    </lineage>
</organism>
<evidence type="ECO:0000256" key="1">
    <source>
        <dbReference type="ARBA" id="ARBA00004141"/>
    </source>
</evidence>
<dbReference type="InterPro" id="IPR050327">
    <property type="entry name" value="Proton-linked_MCT"/>
</dbReference>
<comment type="caution">
    <text evidence="4">The sequence shown here is derived from an EMBL/GenBank/DDBJ whole genome shotgun (WGS) entry which is preliminary data.</text>
</comment>
<dbReference type="OrthoDB" id="2213137at2759"/>
<sequence length="401" mass="44644">MQNNTEIHSMNEEVSLESIKPEKHEISSEPPQDEGYAWVVLFFAAIDALFAFGSFSSFGVFQTYYLKVMFVNEPAEKIAWIGTCFGMLLASFSTKIWQLALTQGLIFGLGSSLIISVYLTVSTLWFNKHRSLIMGILASSGGLGGLVLIPLTNKLLVSSSIQWSFRIYGIMFFVCTFIAGIILKPRTEYKPSGKIIDFKLLKDPIAITLYMAGFFSQTGIFTVIMYFPSSLVDNVGTDRKLATNLLMVFVSTAVIGRTGTGFLAKKFDSVKIMIIGHLLCGILMMSMWYTTKNFTVYLVFLILFAISSSPYLTLSPIIAATHFSVQKLAQVNAFTYMFMGLSIFMGLPTLGLIYEKLGKRSEYTQIITMAAICYFLSAIFLVLLKIAINRKSKRIAEETSA</sequence>
<feature type="transmembrane region" description="Helical" evidence="3">
    <location>
        <begin position="272"/>
        <end position="290"/>
    </location>
</feature>
<feature type="transmembrane region" description="Helical" evidence="3">
    <location>
        <begin position="132"/>
        <end position="151"/>
    </location>
</feature>
<name>A0A2T9YXN9_9FUNG</name>
<dbReference type="GO" id="GO:0022857">
    <property type="term" value="F:transmembrane transporter activity"/>
    <property type="evidence" value="ECO:0007669"/>
    <property type="project" value="InterPro"/>
</dbReference>
<dbReference type="PANTHER" id="PTHR11360:SF284">
    <property type="entry name" value="EG:103B4.3 PROTEIN-RELATED"/>
    <property type="match status" value="1"/>
</dbReference>
<evidence type="ECO:0000256" key="2">
    <source>
        <dbReference type="ARBA" id="ARBA00006727"/>
    </source>
</evidence>
<feature type="transmembrane region" description="Helical" evidence="3">
    <location>
        <begin position="104"/>
        <end position="125"/>
    </location>
</feature>
<dbReference type="Gene3D" id="1.20.1250.20">
    <property type="entry name" value="MFS general substrate transporter like domains"/>
    <property type="match status" value="1"/>
</dbReference>
<dbReference type="PANTHER" id="PTHR11360">
    <property type="entry name" value="MONOCARBOXYLATE TRANSPORTER"/>
    <property type="match status" value="1"/>
</dbReference>
<keyword evidence="3" id="KW-1133">Transmembrane helix</keyword>
<dbReference type="InterPro" id="IPR011701">
    <property type="entry name" value="MFS"/>
</dbReference>
<comment type="subcellular location">
    <subcellularLocation>
        <location evidence="1">Membrane</location>
        <topology evidence="1">Multi-pass membrane protein</topology>
    </subcellularLocation>
</comment>
<feature type="transmembrane region" description="Helical" evidence="3">
    <location>
        <begin position="333"/>
        <end position="354"/>
    </location>
</feature>
<evidence type="ECO:0000256" key="3">
    <source>
        <dbReference type="SAM" id="Phobius"/>
    </source>
</evidence>
<feature type="transmembrane region" description="Helical" evidence="3">
    <location>
        <begin position="78"/>
        <end position="98"/>
    </location>
</feature>
<feature type="transmembrane region" description="Helical" evidence="3">
    <location>
        <begin position="296"/>
        <end position="321"/>
    </location>
</feature>
<dbReference type="Proteomes" id="UP000245699">
    <property type="component" value="Unassembled WGS sequence"/>
</dbReference>
<dbReference type="InterPro" id="IPR036259">
    <property type="entry name" value="MFS_trans_sf"/>
</dbReference>
<feature type="transmembrane region" description="Helical" evidence="3">
    <location>
        <begin position="36"/>
        <end position="66"/>
    </location>
</feature>
<evidence type="ECO:0000313" key="4">
    <source>
        <dbReference type="EMBL" id="PVU97095.1"/>
    </source>
</evidence>
<dbReference type="GO" id="GO:0016020">
    <property type="term" value="C:membrane"/>
    <property type="evidence" value="ECO:0007669"/>
    <property type="project" value="UniProtKB-SubCell"/>
</dbReference>